<dbReference type="AlphaFoldDB" id="A0A318T8M1"/>
<evidence type="ECO:0000313" key="1">
    <source>
        <dbReference type="EMBL" id="PYE89738.1"/>
    </source>
</evidence>
<dbReference type="OrthoDB" id="8373931at2"/>
<comment type="caution">
    <text evidence="1">The sequence shown here is derived from an EMBL/GenBank/DDBJ whole genome shotgun (WGS) entry which is preliminary data.</text>
</comment>
<proteinExistence type="predicted"/>
<organism evidence="1 2">
    <name type="scientific">Phyllobacterium leguminum</name>
    <dbReference type="NCBI Taxonomy" id="314237"/>
    <lineage>
        <taxon>Bacteria</taxon>
        <taxon>Pseudomonadati</taxon>
        <taxon>Pseudomonadota</taxon>
        <taxon>Alphaproteobacteria</taxon>
        <taxon>Hyphomicrobiales</taxon>
        <taxon>Phyllobacteriaceae</taxon>
        <taxon>Phyllobacterium</taxon>
    </lineage>
</organism>
<reference evidence="1 2" key="1">
    <citation type="submission" date="2018-06" db="EMBL/GenBank/DDBJ databases">
        <title>Genomic Encyclopedia of Type Strains, Phase III (KMG-III): the genomes of soil and plant-associated and newly described type strains.</title>
        <authorList>
            <person name="Whitman W."/>
        </authorList>
    </citation>
    <scope>NUCLEOTIDE SEQUENCE [LARGE SCALE GENOMIC DNA]</scope>
    <source>
        <strain evidence="1 2">ORS 1419</strain>
    </source>
</reference>
<gene>
    <name evidence="1" type="ORF">C7477_103247</name>
</gene>
<keyword evidence="2" id="KW-1185">Reference proteome</keyword>
<name>A0A318T8M1_9HYPH</name>
<accession>A0A318T8M1</accession>
<sequence length="67" mass="7620">MAGIDRECLLREILVIDRQVQELKIAMRECVVLLKDTNRELAEGRERIEKTKKALSAKGYSFSGPSI</sequence>
<dbReference type="Proteomes" id="UP000247454">
    <property type="component" value="Unassembled WGS sequence"/>
</dbReference>
<dbReference type="RefSeq" id="WP_110749281.1">
    <property type="nucleotide sequence ID" value="NZ_QJTF01000003.1"/>
</dbReference>
<evidence type="ECO:0000313" key="2">
    <source>
        <dbReference type="Proteomes" id="UP000247454"/>
    </source>
</evidence>
<dbReference type="EMBL" id="QJTF01000003">
    <property type="protein sequence ID" value="PYE89738.1"/>
    <property type="molecule type" value="Genomic_DNA"/>
</dbReference>
<protein>
    <submittedName>
        <fullName evidence="1">Uncharacterized protein</fullName>
    </submittedName>
</protein>